<dbReference type="Gene3D" id="1.10.10.10">
    <property type="entry name" value="Winged helix-like DNA-binding domain superfamily/Winged helix DNA-binding domain"/>
    <property type="match status" value="1"/>
</dbReference>
<evidence type="ECO:0008006" key="9">
    <source>
        <dbReference type="Google" id="ProtNLM"/>
    </source>
</evidence>
<keyword evidence="3" id="KW-0731">Sigma factor</keyword>
<dbReference type="InterPro" id="IPR013324">
    <property type="entry name" value="RNA_pol_sigma_r3/r4-like"/>
</dbReference>
<dbReference type="InterPro" id="IPR039425">
    <property type="entry name" value="RNA_pol_sigma-70-like"/>
</dbReference>
<feature type="domain" description="RNA polymerase sigma factor 70 region 4 type 2" evidence="6">
    <location>
        <begin position="122"/>
        <end position="174"/>
    </location>
</feature>
<evidence type="ECO:0000256" key="1">
    <source>
        <dbReference type="ARBA" id="ARBA00010641"/>
    </source>
</evidence>
<dbReference type="GO" id="GO:0006352">
    <property type="term" value="P:DNA-templated transcription initiation"/>
    <property type="evidence" value="ECO:0007669"/>
    <property type="project" value="InterPro"/>
</dbReference>
<dbReference type="SUPFAM" id="SSF88946">
    <property type="entry name" value="Sigma2 domain of RNA polymerase sigma factors"/>
    <property type="match status" value="1"/>
</dbReference>
<comment type="similarity">
    <text evidence="1">Belongs to the sigma-70 factor family. ECF subfamily.</text>
</comment>
<dbReference type="Pfam" id="PF08281">
    <property type="entry name" value="Sigma70_r4_2"/>
    <property type="match status" value="1"/>
</dbReference>
<dbReference type="SUPFAM" id="SSF88659">
    <property type="entry name" value="Sigma3 and sigma4 domains of RNA polymerase sigma factors"/>
    <property type="match status" value="1"/>
</dbReference>
<dbReference type="CDD" id="cd06171">
    <property type="entry name" value="Sigma70_r4"/>
    <property type="match status" value="1"/>
</dbReference>
<evidence type="ECO:0000313" key="8">
    <source>
        <dbReference type="Proteomes" id="UP000234857"/>
    </source>
</evidence>
<dbReference type="NCBIfam" id="TIGR02937">
    <property type="entry name" value="sigma70-ECF"/>
    <property type="match status" value="1"/>
</dbReference>
<evidence type="ECO:0000259" key="5">
    <source>
        <dbReference type="Pfam" id="PF04542"/>
    </source>
</evidence>
<dbReference type="InterPro" id="IPR036388">
    <property type="entry name" value="WH-like_DNA-bd_sf"/>
</dbReference>
<dbReference type="PANTHER" id="PTHR43133:SF60">
    <property type="entry name" value="RNA POLYMERASE SIGMA FACTOR SIGV"/>
    <property type="match status" value="1"/>
</dbReference>
<dbReference type="GO" id="GO:0003677">
    <property type="term" value="F:DNA binding"/>
    <property type="evidence" value="ECO:0007669"/>
    <property type="project" value="InterPro"/>
</dbReference>
<comment type="caution">
    <text evidence="7">The sequence shown here is derived from an EMBL/GenBank/DDBJ whole genome shotgun (WGS) entry which is preliminary data.</text>
</comment>
<dbReference type="InterPro" id="IPR013325">
    <property type="entry name" value="RNA_pol_sigma_r2"/>
</dbReference>
<accession>A0A2N5ZIB9</accession>
<dbReference type="EMBL" id="PKTG01000064">
    <property type="protein sequence ID" value="PLX18374.1"/>
    <property type="molecule type" value="Genomic_DNA"/>
</dbReference>
<evidence type="ECO:0000259" key="6">
    <source>
        <dbReference type="Pfam" id="PF08281"/>
    </source>
</evidence>
<protein>
    <recommendedName>
        <fullName evidence="9">RNA polymerase sigma factor</fullName>
    </recommendedName>
</protein>
<evidence type="ECO:0000256" key="4">
    <source>
        <dbReference type="ARBA" id="ARBA00023163"/>
    </source>
</evidence>
<sequence>MMDFNEKEIVESILSGDIELFSMIVDKFKDPIFVFLYRLSLNEALAEELLQQTFLKVYKYLESADTEKGLKNWIYMIARNTFIDYIKKENRIKSVSMEDFQFFLASKSSTPETQAIKKSQIDEVMEAIYSLPIKYSEIMILRYVEEKTYEEIAEILGIPLGTVKIRLHRAKEKLRDMLLSTIGEIDGLS</sequence>
<dbReference type="AlphaFoldDB" id="A0A2N5ZIB9"/>
<organism evidence="7 8">
    <name type="scientific">Muiribacterium halophilum</name>
    <dbReference type="NCBI Taxonomy" id="2053465"/>
    <lineage>
        <taxon>Bacteria</taxon>
        <taxon>Candidatus Muiribacteriota</taxon>
        <taxon>Candidatus Muiribacteriia</taxon>
        <taxon>Candidatus Muiribacteriales</taxon>
        <taxon>Candidatus Muiribacteriaceae</taxon>
        <taxon>Candidatus Muiribacterium</taxon>
    </lineage>
</organism>
<dbReference type="InterPro" id="IPR013249">
    <property type="entry name" value="RNA_pol_sigma70_r4_t2"/>
</dbReference>
<dbReference type="GO" id="GO:0016987">
    <property type="term" value="F:sigma factor activity"/>
    <property type="evidence" value="ECO:0007669"/>
    <property type="project" value="UniProtKB-KW"/>
</dbReference>
<evidence type="ECO:0000256" key="2">
    <source>
        <dbReference type="ARBA" id="ARBA00023015"/>
    </source>
</evidence>
<keyword evidence="2" id="KW-0805">Transcription regulation</keyword>
<feature type="domain" description="RNA polymerase sigma-70 region 2" evidence="5">
    <location>
        <begin position="25"/>
        <end position="91"/>
    </location>
</feature>
<dbReference type="Gene3D" id="1.10.1740.10">
    <property type="match status" value="1"/>
</dbReference>
<dbReference type="InterPro" id="IPR007627">
    <property type="entry name" value="RNA_pol_sigma70_r2"/>
</dbReference>
<name>A0A2N5ZIB9_MUIH1</name>
<dbReference type="Pfam" id="PF04542">
    <property type="entry name" value="Sigma70_r2"/>
    <property type="match status" value="1"/>
</dbReference>
<dbReference type="InterPro" id="IPR014284">
    <property type="entry name" value="RNA_pol_sigma-70_dom"/>
</dbReference>
<evidence type="ECO:0000256" key="3">
    <source>
        <dbReference type="ARBA" id="ARBA00023082"/>
    </source>
</evidence>
<dbReference type="PANTHER" id="PTHR43133">
    <property type="entry name" value="RNA POLYMERASE ECF-TYPE SIGMA FACTO"/>
    <property type="match status" value="1"/>
</dbReference>
<evidence type="ECO:0000313" key="7">
    <source>
        <dbReference type="EMBL" id="PLX18374.1"/>
    </source>
</evidence>
<proteinExistence type="inferred from homology"/>
<dbReference type="Proteomes" id="UP000234857">
    <property type="component" value="Unassembled WGS sequence"/>
</dbReference>
<reference evidence="7 8" key="1">
    <citation type="submission" date="2017-11" db="EMBL/GenBank/DDBJ databases">
        <title>Genome-resolved metagenomics identifies genetic mobility, metabolic interactions, and unexpected diversity in perchlorate-reducing communities.</title>
        <authorList>
            <person name="Barnum T.P."/>
            <person name="Figueroa I.A."/>
            <person name="Carlstrom C.I."/>
            <person name="Lucas L.N."/>
            <person name="Engelbrektson A.L."/>
            <person name="Coates J.D."/>
        </authorList>
    </citation>
    <scope>NUCLEOTIDE SEQUENCE [LARGE SCALE GENOMIC DNA]</scope>
    <source>
        <strain evidence="7">BM706</strain>
    </source>
</reference>
<keyword evidence="4" id="KW-0804">Transcription</keyword>
<gene>
    <name evidence="7" type="ORF">C0601_04975</name>
</gene>